<comment type="caution">
    <text evidence="2">The sequence shown here is derived from an EMBL/GenBank/DDBJ whole genome shotgun (WGS) entry which is preliminary data.</text>
</comment>
<organism evidence="2 3">
    <name type="scientific">Spirulina subsalsa FACHB-351</name>
    <dbReference type="NCBI Taxonomy" id="234711"/>
    <lineage>
        <taxon>Bacteria</taxon>
        <taxon>Bacillati</taxon>
        <taxon>Cyanobacteriota</taxon>
        <taxon>Cyanophyceae</taxon>
        <taxon>Spirulinales</taxon>
        <taxon>Spirulinaceae</taxon>
        <taxon>Spirulina</taxon>
    </lineage>
</organism>
<protein>
    <submittedName>
        <fullName evidence="2">Mo-dependent nitrogenase C-terminal domain-containing protein</fullName>
    </submittedName>
</protein>
<evidence type="ECO:0000313" key="2">
    <source>
        <dbReference type="EMBL" id="MCW6034844.1"/>
    </source>
</evidence>
<feature type="domain" description="Mo-dependent nitrogenase C-terminal" evidence="1">
    <location>
        <begin position="26"/>
        <end position="101"/>
    </location>
</feature>
<keyword evidence="3" id="KW-1185">Reference proteome</keyword>
<evidence type="ECO:0000259" key="1">
    <source>
        <dbReference type="Pfam" id="PF06967"/>
    </source>
</evidence>
<sequence length="108" mass="12344">MTFIHNLKTTQSSPSVNQPRELSVDVLSPLRHWLNRFEIRNAAIAQSICRWIPDQCPFARKIVWQGRTLLVIPPLCKLNPLYDELIALRFRALCYLADQPATGVCVEG</sequence>
<reference evidence="2 3" key="1">
    <citation type="submission" date="2021-08" db="EMBL/GenBank/DDBJ databases">
        <title>Draft genome sequence of Spirulina subsalsa with high tolerance to salinity and hype-accumulation of phycocyanin.</title>
        <authorList>
            <person name="Pei H."/>
            <person name="Jiang L."/>
        </authorList>
    </citation>
    <scope>NUCLEOTIDE SEQUENCE [LARGE SCALE GENOMIC DNA]</scope>
    <source>
        <strain evidence="2 3">FACHB-351</strain>
    </source>
</reference>
<name>A0ABT3L014_9CYAN</name>
<dbReference type="EMBL" id="JAIHOM010000003">
    <property type="protein sequence ID" value="MCW6034844.1"/>
    <property type="molecule type" value="Genomic_DNA"/>
</dbReference>
<evidence type="ECO:0000313" key="3">
    <source>
        <dbReference type="Proteomes" id="UP001526426"/>
    </source>
</evidence>
<dbReference type="Pfam" id="PF06967">
    <property type="entry name" value="Mo-nitro_C"/>
    <property type="match status" value="1"/>
</dbReference>
<accession>A0ABT3L014</accession>
<dbReference type="Proteomes" id="UP001526426">
    <property type="component" value="Unassembled WGS sequence"/>
</dbReference>
<dbReference type="InterPro" id="IPR009717">
    <property type="entry name" value="Mo-dep_Nase_C"/>
</dbReference>
<gene>
    <name evidence="2" type="ORF">K4A83_00940</name>
</gene>
<dbReference type="RefSeq" id="WP_265262498.1">
    <property type="nucleotide sequence ID" value="NZ_JAIHOM010000003.1"/>
</dbReference>
<proteinExistence type="predicted"/>